<evidence type="ECO:0000256" key="2">
    <source>
        <dbReference type="ARBA" id="ARBA00023043"/>
    </source>
</evidence>
<dbReference type="PANTHER" id="PTHR24198">
    <property type="entry name" value="ANKYRIN REPEAT AND PROTEIN KINASE DOMAIN-CONTAINING PROTEIN"/>
    <property type="match status" value="1"/>
</dbReference>
<gene>
    <name evidence="3" type="ORF">AX774_g4009</name>
</gene>
<dbReference type="SMART" id="SM00248">
    <property type="entry name" value="ANK"/>
    <property type="match status" value="11"/>
</dbReference>
<keyword evidence="2" id="KW-0040">ANK repeat</keyword>
<dbReference type="EMBL" id="LSSK01000649">
    <property type="protein sequence ID" value="OMH82507.1"/>
    <property type="molecule type" value="Genomic_DNA"/>
</dbReference>
<protein>
    <submittedName>
        <fullName evidence="3">Putative ankyrin repeat protein</fullName>
    </submittedName>
</protein>
<dbReference type="SUPFAM" id="SSF48403">
    <property type="entry name" value="Ankyrin repeat"/>
    <property type="match status" value="2"/>
</dbReference>
<dbReference type="Proteomes" id="UP000188320">
    <property type="component" value="Unassembled WGS sequence"/>
</dbReference>
<accession>A0A1R1PNG3</accession>
<keyword evidence="1" id="KW-0677">Repeat</keyword>
<name>A0A1R1PNG3_ZANCU</name>
<dbReference type="Pfam" id="PF12796">
    <property type="entry name" value="Ank_2"/>
    <property type="match status" value="1"/>
</dbReference>
<reference evidence="4" key="1">
    <citation type="submission" date="2017-01" db="EMBL/GenBank/DDBJ databases">
        <authorList>
            <person name="Wang Y."/>
            <person name="White M."/>
            <person name="Kvist S."/>
            <person name="Moncalvo J.-M."/>
        </authorList>
    </citation>
    <scope>NUCLEOTIDE SEQUENCE [LARGE SCALE GENOMIC DNA]</scope>
    <source>
        <strain evidence="4">COL-18-3</strain>
    </source>
</reference>
<dbReference type="OrthoDB" id="427518at2759"/>
<dbReference type="Gene3D" id="1.25.40.20">
    <property type="entry name" value="Ankyrin repeat-containing domain"/>
    <property type="match status" value="4"/>
</dbReference>
<evidence type="ECO:0000256" key="1">
    <source>
        <dbReference type="ARBA" id="ARBA00022737"/>
    </source>
</evidence>
<dbReference type="InterPro" id="IPR036770">
    <property type="entry name" value="Ankyrin_rpt-contain_sf"/>
</dbReference>
<evidence type="ECO:0000313" key="3">
    <source>
        <dbReference type="EMBL" id="OMH82507.1"/>
    </source>
</evidence>
<evidence type="ECO:0000313" key="4">
    <source>
        <dbReference type="Proteomes" id="UP000188320"/>
    </source>
</evidence>
<sequence length="1099" mass="126366">MYYISQQVSTASKYIVNHFLSEQGAIFRLRLRDIFERYTRIGMNEDIGMLVLGKIKNLDYRIAVELAFNFRWRVILKMLLKMYLVIDKNALTGVYENTYFVNEGECFDINIGDFLSYSNKLRLEMMDVKIFESTYVRSLFRASGVSESLMWNIFYVVGECDIEMLIDICNIRFDVPLELRSHLKMETICVDNIFMTCCIFLAIRESCRLNDLESLKRILNLERNTNLPFELLRYVSDAKGVPIDERLDDFVGDYGYEEEIDLLIYTLCTYYSFEWGRKEFISYLEDNYSSSRHAQIMFDVATYQRSEVLVKKNFFNVEPNAGNVEKVTEMAYDRGNVDLIRFLLNNSDNLKGDLDENALKTAIKKGDCELAQEIINKYPKTLSVSCLEEAVKTRDRFFFNVTIGSGVDLTKPELYEYIFERNYGDKYMVRLLLENGASLGSETPNTIKNLCSIKNYEIVERLLDLFDKDTENAGAKPKTPEIEIKVGTRLTFNKIIPCLFEANLNLNKYYLDRNIEFEEVLEHLELYEELMMVINAGRKNINDTCAIYFSNPSGDTRSNQITRTCYNKLLEIIEYIVKNNLQSKFENTEYDEINGLGYGNNSEVLNDGHYELVKAELVNRNFEILKIIIEYGADINSHDSLILRTAYKAGDVNWINYFISKGAKLKGKSDGFEEACKSNKVEVLQHWIRNGGVVPKNPEYPCINMACLLGNFDMVKLLVENGVDLRNPARNGAGVSRRLGLKRTLKYLLDNNASLGNVCGYKLEYACFIEDVELVKMILDYYDGLEVLERKENTDKMSVEKAESYSNLSNKHSDCFEKYKYTKFLLERGKPIQSNDLLNAIKATVAVANIEILKLLLSYKIELNNDPEILRFFVRVGSVEVLKILLENGLSIKGDPSILKLAIKIKNEETTRLLLRHGAMVISDMYYLANNFNLDDIETLQLMLDYCPGISDGQYLIYIAIETNKLEAVKLLLKNTTELPINVSGCVLRACKSNNPEMLKLILEKGAKIDEGYESGVIQACENNNLEMLNVLFEKRPNLVLNRRYGLQEACDRKNVEMIKLLLKYGANTIEHIGLITNIANEFNDHELIEFCQNKGSGS</sequence>
<organism evidence="3 4">
    <name type="scientific">Zancudomyces culisetae</name>
    <name type="common">Gut fungus</name>
    <name type="synonym">Smittium culisetae</name>
    <dbReference type="NCBI Taxonomy" id="1213189"/>
    <lineage>
        <taxon>Eukaryota</taxon>
        <taxon>Fungi</taxon>
        <taxon>Fungi incertae sedis</taxon>
        <taxon>Zoopagomycota</taxon>
        <taxon>Kickxellomycotina</taxon>
        <taxon>Harpellomycetes</taxon>
        <taxon>Harpellales</taxon>
        <taxon>Legeriomycetaceae</taxon>
        <taxon>Zancudomyces</taxon>
    </lineage>
</organism>
<dbReference type="PANTHER" id="PTHR24198:SF165">
    <property type="entry name" value="ANKYRIN REPEAT-CONTAINING PROTEIN-RELATED"/>
    <property type="match status" value="1"/>
</dbReference>
<keyword evidence="4" id="KW-1185">Reference proteome</keyword>
<proteinExistence type="predicted"/>
<dbReference type="InterPro" id="IPR002110">
    <property type="entry name" value="Ankyrin_rpt"/>
</dbReference>
<dbReference type="AlphaFoldDB" id="A0A1R1PNG3"/>
<comment type="caution">
    <text evidence="3">The sequence shown here is derived from an EMBL/GenBank/DDBJ whole genome shotgun (WGS) entry which is preliminary data.</text>
</comment>